<protein>
    <submittedName>
        <fullName evidence="1">ABC transporter substrate-binding protein</fullName>
    </submittedName>
</protein>
<accession>A0ACC6NY48</accession>
<evidence type="ECO:0000313" key="1">
    <source>
        <dbReference type="EMBL" id="MEJ7136890.1"/>
    </source>
</evidence>
<organism evidence="1 2">
    <name type="scientific">Amphibiibacter pelophylacis</name>
    <dbReference type="NCBI Taxonomy" id="1799477"/>
    <lineage>
        <taxon>Bacteria</taxon>
        <taxon>Pseudomonadati</taxon>
        <taxon>Pseudomonadota</taxon>
        <taxon>Betaproteobacteria</taxon>
        <taxon>Burkholderiales</taxon>
        <taxon>Sphaerotilaceae</taxon>
        <taxon>Amphibiibacter</taxon>
    </lineage>
</organism>
<gene>
    <name evidence="1" type="ORF">RV045_00400</name>
</gene>
<reference evidence="1" key="1">
    <citation type="submission" date="2023-10" db="EMBL/GenBank/DDBJ databases">
        <title>Amphibacter perezi, gen. nov., sp. nov. a novel taxa of the family Comamonadaceae, class Betaproteobacteria isolated from the skin microbiota of Pelophylax perezi from different populations.</title>
        <authorList>
            <person name="Costa S."/>
            <person name="Proenca D.N."/>
            <person name="Lopes I."/>
            <person name="Morais P.V."/>
        </authorList>
    </citation>
    <scope>NUCLEOTIDE SEQUENCE</scope>
    <source>
        <strain evidence="1">SL12-8</strain>
    </source>
</reference>
<dbReference type="Proteomes" id="UP001364695">
    <property type="component" value="Unassembled WGS sequence"/>
</dbReference>
<dbReference type="EMBL" id="JAWDIE010000001">
    <property type="protein sequence ID" value="MEJ7136890.1"/>
    <property type="molecule type" value="Genomic_DNA"/>
</dbReference>
<proteinExistence type="predicted"/>
<keyword evidence="2" id="KW-1185">Reference proteome</keyword>
<comment type="caution">
    <text evidence="1">The sequence shown here is derived from an EMBL/GenBank/DDBJ whole genome shotgun (WGS) entry which is preliminary data.</text>
</comment>
<evidence type="ECO:0000313" key="2">
    <source>
        <dbReference type="Proteomes" id="UP001364695"/>
    </source>
</evidence>
<sequence length="422" mass="45372">MKFKLVPLLAAVGLMGSFGAAHAAGVTLTISCGTVGQDYEWCKRATGDWAKKTGNQVKHLSVPASTTDILGLYRRMFAAKSSDVDVVVVDVVWPGIIKDHLIDLKPYSKGIESQHFPAIVKNNTVDGKLLAMPWFTDAGLLFYRKDLLDKYKLSPPKTWAELEAAATTIQAGERKAGVSDFQGFVFQGKAYEGLTCDAVEWVASNGGGTIVDSKGDITINNPKAAAALDMAAKWVGKITPPGVLNYAEEDARGVFQTGKAAFMRNWPYAWSLAQGNDSVIKGKVAVSALPAGEGGKAAAALGGWQLAVPKYSKHPAEAADLVMYLTSEAVQKDRAIGGSYNPTYPSLYKDKDVLAANPFFGSLYDVFINATPRPSTVTGLKYNEVSQAFWQATHNVLEGKQSGADSVKALEARLKQIKRQGW</sequence>
<name>A0ACC6NY48_9BURK</name>